<gene>
    <name evidence="1" type="ORF">T4C_6171</name>
</gene>
<accession>A0A0V1J758</accession>
<feature type="non-terminal residue" evidence="1">
    <location>
        <position position="1"/>
    </location>
</feature>
<protein>
    <submittedName>
        <fullName evidence="1">Uncharacterized protein</fullName>
    </submittedName>
</protein>
<comment type="caution">
    <text evidence="1">The sequence shown here is derived from an EMBL/GenBank/DDBJ whole genome shotgun (WGS) entry which is preliminary data.</text>
</comment>
<evidence type="ECO:0000313" key="2">
    <source>
        <dbReference type="Proteomes" id="UP000054826"/>
    </source>
</evidence>
<evidence type="ECO:0000313" key="1">
    <source>
        <dbReference type="EMBL" id="KRZ30782.1"/>
    </source>
</evidence>
<name>A0A0V1J758_TRIPS</name>
<reference evidence="1 2" key="1">
    <citation type="submission" date="2015-01" db="EMBL/GenBank/DDBJ databases">
        <title>Evolution of Trichinella species and genotypes.</title>
        <authorList>
            <person name="Korhonen P.K."/>
            <person name="Edoardo P."/>
            <person name="Giuseppe L.R."/>
            <person name="Gasser R.B."/>
        </authorList>
    </citation>
    <scope>NUCLEOTIDE SEQUENCE [LARGE SCALE GENOMIC DNA]</scope>
    <source>
        <strain evidence="1">ISS176</strain>
    </source>
</reference>
<dbReference type="EMBL" id="JYDV01000126">
    <property type="protein sequence ID" value="KRZ30782.1"/>
    <property type="molecule type" value="Genomic_DNA"/>
</dbReference>
<dbReference type="AlphaFoldDB" id="A0A0V1J758"/>
<dbReference type="Proteomes" id="UP000054826">
    <property type="component" value="Unassembled WGS sequence"/>
</dbReference>
<organism evidence="1 2">
    <name type="scientific">Trichinella pseudospiralis</name>
    <name type="common">Parasitic roundworm</name>
    <dbReference type="NCBI Taxonomy" id="6337"/>
    <lineage>
        <taxon>Eukaryota</taxon>
        <taxon>Metazoa</taxon>
        <taxon>Ecdysozoa</taxon>
        <taxon>Nematoda</taxon>
        <taxon>Enoplea</taxon>
        <taxon>Dorylaimia</taxon>
        <taxon>Trichinellida</taxon>
        <taxon>Trichinellidae</taxon>
        <taxon>Trichinella</taxon>
    </lineage>
</organism>
<proteinExistence type="predicted"/>
<sequence>LSVNTKVKFEQLQYDCVIVKPAPGEVCIAIVCCWYCKNWAIEICMQFEKLAKRCRSRPLFVFILLHFLFKFGKSNC</sequence>